<keyword evidence="2" id="KW-0963">Cytoplasm</keyword>
<accession>A0A381TB63</accession>
<dbReference type="PANTHER" id="PTHR12213">
    <property type="entry name" value="CORRINOID ADENOSYLTRANSFERASE"/>
    <property type="match status" value="1"/>
</dbReference>
<name>A0A381TB63_9ZZZZ</name>
<gene>
    <name evidence="7" type="ORF">METZ01_LOCUS64801</name>
</gene>
<dbReference type="SUPFAM" id="SSF89028">
    <property type="entry name" value="Cobalamin adenosyltransferase-like"/>
    <property type="match status" value="1"/>
</dbReference>
<dbReference type="Pfam" id="PF01923">
    <property type="entry name" value="Cob_adeno_trans"/>
    <property type="match status" value="1"/>
</dbReference>
<dbReference type="FunFam" id="1.20.1200.10:FF:000003">
    <property type="entry name" value="ATP:cob(I)alamin adenosyltransferase"/>
    <property type="match status" value="1"/>
</dbReference>
<dbReference type="AlphaFoldDB" id="A0A381TB63"/>
<dbReference type="InterPro" id="IPR036451">
    <property type="entry name" value="CblAdoTrfase-like_sf"/>
</dbReference>
<keyword evidence="5" id="KW-0067">ATP-binding</keyword>
<evidence type="ECO:0000256" key="3">
    <source>
        <dbReference type="ARBA" id="ARBA00022679"/>
    </source>
</evidence>
<evidence type="ECO:0000256" key="4">
    <source>
        <dbReference type="ARBA" id="ARBA00022741"/>
    </source>
</evidence>
<keyword evidence="4" id="KW-0547">Nucleotide-binding</keyword>
<dbReference type="GO" id="GO:0005524">
    <property type="term" value="F:ATP binding"/>
    <property type="evidence" value="ECO:0007669"/>
    <property type="project" value="UniProtKB-KW"/>
</dbReference>
<organism evidence="7">
    <name type="scientific">marine metagenome</name>
    <dbReference type="NCBI Taxonomy" id="408172"/>
    <lineage>
        <taxon>unclassified sequences</taxon>
        <taxon>metagenomes</taxon>
        <taxon>ecological metagenomes</taxon>
    </lineage>
</organism>
<comment type="subcellular location">
    <subcellularLocation>
        <location evidence="1">Cytoplasm</location>
    </subcellularLocation>
</comment>
<evidence type="ECO:0000256" key="5">
    <source>
        <dbReference type="ARBA" id="ARBA00022840"/>
    </source>
</evidence>
<dbReference type="PANTHER" id="PTHR12213:SF0">
    <property type="entry name" value="CORRINOID ADENOSYLTRANSFERASE MMAB"/>
    <property type="match status" value="1"/>
</dbReference>
<evidence type="ECO:0000256" key="2">
    <source>
        <dbReference type="ARBA" id="ARBA00022490"/>
    </source>
</evidence>
<dbReference type="InterPro" id="IPR016030">
    <property type="entry name" value="CblAdoTrfase-like"/>
</dbReference>
<proteinExistence type="predicted"/>
<reference evidence="7" key="1">
    <citation type="submission" date="2018-05" db="EMBL/GenBank/DDBJ databases">
        <authorList>
            <person name="Lanie J.A."/>
            <person name="Ng W.-L."/>
            <person name="Kazmierczak K.M."/>
            <person name="Andrzejewski T.M."/>
            <person name="Davidsen T.M."/>
            <person name="Wayne K.J."/>
            <person name="Tettelin H."/>
            <person name="Glass J.I."/>
            <person name="Rusch D."/>
            <person name="Podicherti R."/>
            <person name="Tsui H.-C.T."/>
            <person name="Winkler M.E."/>
        </authorList>
    </citation>
    <scope>NUCLEOTIDE SEQUENCE</scope>
</reference>
<protein>
    <recommendedName>
        <fullName evidence="6">Cobalamin adenosyltransferase-like domain-containing protein</fullName>
    </recommendedName>
</protein>
<dbReference type="GO" id="GO:0005737">
    <property type="term" value="C:cytoplasm"/>
    <property type="evidence" value="ECO:0007669"/>
    <property type="project" value="UniProtKB-SubCell"/>
</dbReference>
<dbReference type="GO" id="GO:0008817">
    <property type="term" value="F:corrinoid adenosyltransferase activity"/>
    <property type="evidence" value="ECO:0007669"/>
    <property type="project" value="TreeGrafter"/>
</dbReference>
<keyword evidence="3" id="KW-0808">Transferase</keyword>
<evidence type="ECO:0000256" key="1">
    <source>
        <dbReference type="ARBA" id="ARBA00004496"/>
    </source>
</evidence>
<dbReference type="EMBL" id="UINC01004120">
    <property type="protein sequence ID" value="SVA11947.1"/>
    <property type="molecule type" value="Genomic_DNA"/>
</dbReference>
<dbReference type="InterPro" id="IPR029499">
    <property type="entry name" value="PduO-typ"/>
</dbReference>
<dbReference type="NCBIfam" id="TIGR00636">
    <property type="entry name" value="PduO_Nterm"/>
    <property type="match status" value="1"/>
</dbReference>
<dbReference type="Gene3D" id="1.20.1200.10">
    <property type="entry name" value="Cobalamin adenosyltransferase-like"/>
    <property type="match status" value="1"/>
</dbReference>
<evidence type="ECO:0000259" key="6">
    <source>
        <dbReference type="Pfam" id="PF01923"/>
    </source>
</evidence>
<sequence>MVKLNKIYTKTGDKGTTSLVSGKRVAKDHYRVRAYGTVDELNSILGIVRVKASIKIKKIISNIQNDLFDLGADLATPEQKKYKSTPLRITEKQVNRIEKLIDQFNKKLGALNSFVLPGGSESASFLHNARAVARRAEAQTVTLSKKEKINKEALRYINRLSDLLFVLSRIENNNGKKDILWKPGKNS</sequence>
<evidence type="ECO:0000313" key="7">
    <source>
        <dbReference type="EMBL" id="SVA11947.1"/>
    </source>
</evidence>
<feature type="domain" description="Cobalamin adenosyltransferase-like" evidence="6">
    <location>
        <begin position="7"/>
        <end position="170"/>
    </location>
</feature>